<gene>
    <name evidence="1" type="ORF">C1SCF055_LOCUS1123</name>
</gene>
<reference evidence="2" key="2">
    <citation type="submission" date="2024-04" db="EMBL/GenBank/DDBJ databases">
        <authorList>
            <person name="Chen Y."/>
            <person name="Shah S."/>
            <person name="Dougan E. K."/>
            <person name="Thang M."/>
            <person name="Chan C."/>
        </authorList>
    </citation>
    <scope>NUCLEOTIDE SEQUENCE [LARGE SCALE GENOMIC DNA]</scope>
</reference>
<keyword evidence="3" id="KW-0808">Transferase</keyword>
<dbReference type="GO" id="GO:0008168">
    <property type="term" value="F:methyltransferase activity"/>
    <property type="evidence" value="ECO:0007669"/>
    <property type="project" value="UniProtKB-KW"/>
</dbReference>
<reference evidence="1" key="1">
    <citation type="submission" date="2022-10" db="EMBL/GenBank/DDBJ databases">
        <authorList>
            <person name="Chen Y."/>
            <person name="Dougan E. K."/>
            <person name="Chan C."/>
            <person name="Rhodes N."/>
            <person name="Thang M."/>
        </authorList>
    </citation>
    <scope>NUCLEOTIDE SEQUENCE</scope>
</reference>
<evidence type="ECO:0000313" key="2">
    <source>
        <dbReference type="EMBL" id="CAL1125925.1"/>
    </source>
</evidence>
<evidence type="ECO:0000313" key="4">
    <source>
        <dbReference type="Proteomes" id="UP001152797"/>
    </source>
</evidence>
<sequence>MPRKAWLHPGSVGIQLVRKLKIGGRAFLGWNHGPVMSNWEWLMCFEDSQNIAKTNGIAESGVKVDFDAVEDGYLFPPHTKVLEDKRSFLYQYPAYSIFLTRLA</sequence>
<dbReference type="EMBL" id="CAMXCT010000018">
    <property type="protein sequence ID" value="CAI3972550.1"/>
    <property type="molecule type" value="Genomic_DNA"/>
</dbReference>
<dbReference type="EMBL" id="CAMXCT030000018">
    <property type="protein sequence ID" value="CAL4759862.1"/>
    <property type="molecule type" value="Genomic_DNA"/>
</dbReference>
<organism evidence="1">
    <name type="scientific">Cladocopium goreaui</name>
    <dbReference type="NCBI Taxonomy" id="2562237"/>
    <lineage>
        <taxon>Eukaryota</taxon>
        <taxon>Sar</taxon>
        <taxon>Alveolata</taxon>
        <taxon>Dinophyceae</taxon>
        <taxon>Suessiales</taxon>
        <taxon>Symbiodiniaceae</taxon>
        <taxon>Cladocopium</taxon>
    </lineage>
</organism>
<evidence type="ECO:0000313" key="3">
    <source>
        <dbReference type="EMBL" id="CAL4759862.1"/>
    </source>
</evidence>
<dbReference type="AlphaFoldDB" id="A0A9P1BHD2"/>
<keyword evidence="4" id="KW-1185">Reference proteome</keyword>
<evidence type="ECO:0000313" key="1">
    <source>
        <dbReference type="EMBL" id="CAI3972550.1"/>
    </source>
</evidence>
<keyword evidence="3" id="KW-0489">Methyltransferase</keyword>
<dbReference type="Proteomes" id="UP001152797">
    <property type="component" value="Unassembled WGS sequence"/>
</dbReference>
<name>A0A9P1BHD2_9DINO</name>
<comment type="caution">
    <text evidence="1">The sequence shown here is derived from an EMBL/GenBank/DDBJ whole genome shotgun (WGS) entry which is preliminary data.</text>
</comment>
<accession>A0A9P1BHD2</accession>
<dbReference type="EMBL" id="CAMXCT020000018">
    <property type="protein sequence ID" value="CAL1125925.1"/>
    <property type="molecule type" value="Genomic_DNA"/>
</dbReference>
<proteinExistence type="predicted"/>
<protein>
    <submittedName>
        <fullName evidence="3">Methyltransferase type 11 domain-containing protein</fullName>
    </submittedName>
</protein>
<dbReference type="GO" id="GO:0032259">
    <property type="term" value="P:methylation"/>
    <property type="evidence" value="ECO:0007669"/>
    <property type="project" value="UniProtKB-KW"/>
</dbReference>